<feature type="region of interest" description="Disordered" evidence="1">
    <location>
        <begin position="165"/>
        <end position="195"/>
    </location>
</feature>
<evidence type="ECO:0000256" key="2">
    <source>
        <dbReference type="SAM" id="Phobius"/>
    </source>
</evidence>
<feature type="compositionally biased region" description="Acidic residues" evidence="1">
    <location>
        <begin position="381"/>
        <end position="390"/>
    </location>
</feature>
<keyword evidence="2" id="KW-0472">Membrane</keyword>
<keyword evidence="2" id="KW-0812">Transmembrane</keyword>
<dbReference type="RefSeq" id="XP_006696583.1">
    <property type="nucleotide sequence ID" value="XM_006696520.1"/>
</dbReference>
<feature type="compositionally biased region" description="Low complexity" evidence="1">
    <location>
        <begin position="563"/>
        <end position="574"/>
    </location>
</feature>
<dbReference type="AlphaFoldDB" id="G0SE75"/>
<feature type="compositionally biased region" description="Polar residues" evidence="1">
    <location>
        <begin position="536"/>
        <end position="547"/>
    </location>
</feature>
<feature type="compositionally biased region" description="Low complexity" evidence="1">
    <location>
        <begin position="167"/>
        <end position="176"/>
    </location>
</feature>
<dbReference type="EMBL" id="GL988046">
    <property type="protein sequence ID" value="EGS18252.1"/>
    <property type="molecule type" value="Genomic_DNA"/>
</dbReference>
<dbReference type="HOGENOM" id="CLU_387415_0_0_1"/>
<feature type="region of interest" description="Disordered" evidence="1">
    <location>
        <begin position="668"/>
        <end position="714"/>
    </location>
</feature>
<feature type="compositionally biased region" description="Acidic residues" evidence="1">
    <location>
        <begin position="316"/>
        <end position="370"/>
    </location>
</feature>
<dbReference type="eggNOG" id="KOG3872">
    <property type="taxonomic scope" value="Eukaryota"/>
</dbReference>
<feature type="region of interest" description="Disordered" evidence="1">
    <location>
        <begin position="236"/>
        <end position="424"/>
    </location>
</feature>
<evidence type="ECO:0000259" key="3">
    <source>
        <dbReference type="PROSITE" id="PS50006"/>
    </source>
</evidence>
<dbReference type="OrthoDB" id="4096268at2759"/>
<feature type="compositionally biased region" description="Polar residues" evidence="1">
    <location>
        <begin position="595"/>
        <end position="604"/>
    </location>
</feature>
<feature type="transmembrane region" description="Helical" evidence="2">
    <location>
        <begin position="12"/>
        <end position="36"/>
    </location>
</feature>
<feature type="compositionally biased region" description="Polar residues" evidence="1">
    <location>
        <begin position="289"/>
        <end position="301"/>
    </location>
</feature>
<dbReference type="Gene3D" id="2.60.200.20">
    <property type="match status" value="1"/>
</dbReference>
<feature type="compositionally biased region" description="Acidic residues" evidence="1">
    <location>
        <begin position="182"/>
        <end position="195"/>
    </location>
</feature>
<feature type="transmembrane region" description="Helical" evidence="2">
    <location>
        <begin position="724"/>
        <end position="746"/>
    </location>
</feature>
<dbReference type="OMA" id="HGTYKND"/>
<evidence type="ECO:0000313" key="5">
    <source>
        <dbReference type="Proteomes" id="UP000008066"/>
    </source>
</evidence>
<dbReference type="GeneID" id="18260312"/>
<keyword evidence="2" id="KW-1133">Transmembrane helix</keyword>
<feature type="compositionally biased region" description="Polar residues" evidence="1">
    <location>
        <begin position="576"/>
        <end position="586"/>
    </location>
</feature>
<dbReference type="STRING" id="759272.G0SE75"/>
<feature type="compositionally biased region" description="Polar residues" evidence="1">
    <location>
        <begin position="250"/>
        <end position="269"/>
    </location>
</feature>
<dbReference type="Pfam" id="PF00498">
    <property type="entry name" value="FHA"/>
    <property type="match status" value="1"/>
</dbReference>
<sequence>MSAEMSSRDYGWFPRMLSIALEALLTAVVMVNLNVLQMHKFTFSFPERQIKLTPENPSIIIGRASKTSSRGYDPAPDNAWYNSAVMSRHHAELTADFSQKKLKVKDLGSLHGTFLNTNTLVHKEGPQIIGQEDFLRFGVSVWRGNEEFPPVILCVTYEFHTQDISENTGNTTTTGTFQVPDGSDDESGGCSDSDDEANNLCQTDIERAAKFAAPSCSKLNIVDLTPDARKPEFMNKAIHKTQTDPKVIDLSSTSGTTTPINKGSPSVNTDKIKSSDANIMTKAGPSPPSSGDVNTSSSISGDSDEIPSPTGGFSLDADDNGLDDAEIDPGQDLSEDMSDVFDESKDDEDEDGLEDGESMDIVDLGSEDNLDLGSREAGYEPSDDYPEVEDLVNPQDSPVVLSPLPRRERAPRSTSSNRIERRLNNDDSSVSCIALPKPEHLSKQAVPRPDAASYLPSHTSPSLLQPAPSMVETLGAKTGKVDYFEAREVNKMILSAQRAAMPRQISSVYALCNEESSADRSHSSCAFGPAAYITTNSRPSSKQQVSADNKAITDASRPSACTASAVSPPSAKVAEGSSTTMSTETPSGVAAVSLRNPTSSSSRTYVGISDIVNSPQQLPNSLKRKADDISDTTQQEEQWAAKETSPQVMKDIMDTPLEPVRPICTPPLSPALSSESSPERPCDMSKPSASLAQAIPTPSKSIPATPEPARPSKKAKLLRIAERVGYAALGGVTAGAMIVGTLIYTAPTFN</sequence>
<feature type="compositionally biased region" description="Polar residues" evidence="1">
    <location>
        <begin position="687"/>
        <end position="702"/>
    </location>
</feature>
<feature type="compositionally biased region" description="Polar residues" evidence="1">
    <location>
        <begin position="611"/>
        <end position="620"/>
    </location>
</feature>
<dbReference type="InterPro" id="IPR000253">
    <property type="entry name" value="FHA_dom"/>
</dbReference>
<keyword evidence="5" id="KW-1185">Reference proteome</keyword>
<dbReference type="PROSITE" id="PS50006">
    <property type="entry name" value="FHA_DOMAIN"/>
    <property type="match status" value="1"/>
</dbReference>
<dbReference type="SUPFAM" id="SSF49879">
    <property type="entry name" value="SMAD/FHA domain"/>
    <property type="match status" value="1"/>
</dbReference>
<organism evidence="5">
    <name type="scientific">Chaetomium thermophilum (strain DSM 1495 / CBS 144.50 / IMI 039719)</name>
    <name type="common">Thermochaetoides thermophila</name>
    <dbReference type="NCBI Taxonomy" id="759272"/>
    <lineage>
        <taxon>Eukaryota</taxon>
        <taxon>Fungi</taxon>
        <taxon>Dikarya</taxon>
        <taxon>Ascomycota</taxon>
        <taxon>Pezizomycotina</taxon>
        <taxon>Sordariomycetes</taxon>
        <taxon>Sordariomycetidae</taxon>
        <taxon>Sordariales</taxon>
        <taxon>Chaetomiaceae</taxon>
        <taxon>Thermochaetoides</taxon>
    </lineage>
</organism>
<accession>G0SE75</accession>
<proteinExistence type="predicted"/>
<dbReference type="InterPro" id="IPR008984">
    <property type="entry name" value="SMAD_FHA_dom_sf"/>
</dbReference>
<evidence type="ECO:0000313" key="4">
    <source>
        <dbReference type="EMBL" id="EGS18252.1"/>
    </source>
</evidence>
<reference evidence="4 5" key="1">
    <citation type="journal article" date="2011" name="Cell">
        <title>Insight into structure and assembly of the nuclear pore complex by utilizing the genome of a eukaryotic thermophile.</title>
        <authorList>
            <person name="Amlacher S."/>
            <person name="Sarges P."/>
            <person name="Flemming D."/>
            <person name="van Noort V."/>
            <person name="Kunze R."/>
            <person name="Devos D.P."/>
            <person name="Arumugam M."/>
            <person name="Bork P."/>
            <person name="Hurt E."/>
        </authorList>
    </citation>
    <scope>NUCLEOTIDE SEQUENCE [LARGE SCALE GENOMIC DNA]</scope>
    <source>
        <strain evidence="5">DSM 1495 / CBS 144.50 / IMI 039719</strain>
    </source>
</reference>
<gene>
    <name evidence="4" type="ORF">CTHT_0062740</name>
</gene>
<dbReference type="SMART" id="SM00240">
    <property type="entry name" value="FHA"/>
    <property type="match status" value="1"/>
</dbReference>
<protein>
    <submittedName>
        <fullName evidence="4">Forkhead associated domain-containing protein</fullName>
    </submittedName>
</protein>
<feature type="region of interest" description="Disordered" evidence="1">
    <location>
        <begin position="536"/>
        <end position="645"/>
    </location>
</feature>
<name>G0SE75_CHATD</name>
<dbReference type="Proteomes" id="UP000008066">
    <property type="component" value="Unassembled WGS sequence"/>
</dbReference>
<evidence type="ECO:0000256" key="1">
    <source>
        <dbReference type="SAM" id="MobiDB-lite"/>
    </source>
</evidence>
<feature type="domain" description="FHA" evidence="3">
    <location>
        <begin position="59"/>
        <end position="120"/>
    </location>
</feature>
<dbReference type="KEGG" id="cthr:CTHT_0062740"/>